<dbReference type="InterPro" id="IPR000847">
    <property type="entry name" value="LysR_HTH_N"/>
</dbReference>
<sequence>MPSLNYNHLRYFWAVAHDGNLTRTAARLNVTQSALSVQIRKLEASLGDALFERSGRQLHLTEAGKIALDHADAIFNTGEELLGTLRDAGTAHKTLRLGALATLSRNFQMEFLQPLLGRPDVELVLRSGNTGELIASLRSLSLDVVLINQPPMHDGHSRLVAHRLAERAVSLIGTPARFGTNCSLAERLMAHPVIVPTSGTSVRAGFDALIYQLGIRPHIIAEADDMAMMRLLAREDIGIAVLPPIVVKDEIAAGTLVEGAALPDIVQTFYAVVMERRFPNPLLKELIGKQVPVIRVGD</sequence>
<evidence type="ECO:0000256" key="4">
    <source>
        <dbReference type="ARBA" id="ARBA00023163"/>
    </source>
</evidence>
<dbReference type="CDD" id="cd05466">
    <property type="entry name" value="PBP2_LTTR_substrate"/>
    <property type="match status" value="1"/>
</dbReference>
<comment type="caution">
    <text evidence="6">The sequence shown here is derived from an EMBL/GenBank/DDBJ whole genome shotgun (WGS) entry which is preliminary data.</text>
</comment>
<dbReference type="Gene3D" id="3.40.190.10">
    <property type="entry name" value="Periplasmic binding protein-like II"/>
    <property type="match status" value="2"/>
</dbReference>
<keyword evidence="3" id="KW-0238">DNA-binding</keyword>
<dbReference type="InterPro" id="IPR036388">
    <property type="entry name" value="WH-like_DNA-bd_sf"/>
</dbReference>
<dbReference type="PANTHER" id="PTHR30126">
    <property type="entry name" value="HTH-TYPE TRANSCRIPTIONAL REGULATOR"/>
    <property type="match status" value="1"/>
</dbReference>
<keyword evidence="7" id="KW-1185">Reference proteome</keyword>
<protein>
    <submittedName>
        <fullName evidence="6">LysR family transcriptional regulator</fullName>
    </submittedName>
</protein>
<dbReference type="Pfam" id="PF03466">
    <property type="entry name" value="LysR_substrate"/>
    <property type="match status" value="1"/>
</dbReference>
<dbReference type="Proteomes" id="UP001595583">
    <property type="component" value="Unassembled WGS sequence"/>
</dbReference>
<reference evidence="7" key="1">
    <citation type="journal article" date="2019" name="Int. J. Syst. Evol. Microbiol.">
        <title>The Global Catalogue of Microorganisms (GCM) 10K type strain sequencing project: providing services to taxonomists for standard genome sequencing and annotation.</title>
        <authorList>
            <consortium name="The Broad Institute Genomics Platform"/>
            <consortium name="The Broad Institute Genome Sequencing Center for Infectious Disease"/>
            <person name="Wu L."/>
            <person name="Ma J."/>
        </authorList>
    </citation>
    <scope>NUCLEOTIDE SEQUENCE [LARGE SCALE GENOMIC DNA]</scope>
    <source>
        <strain evidence="7">KCTC 52165</strain>
    </source>
</reference>
<dbReference type="SUPFAM" id="SSF46785">
    <property type="entry name" value="Winged helix' DNA-binding domain"/>
    <property type="match status" value="1"/>
</dbReference>
<dbReference type="RefSeq" id="WP_378217873.1">
    <property type="nucleotide sequence ID" value="NZ_JBHRTK010000001.1"/>
</dbReference>
<proteinExistence type="inferred from homology"/>
<evidence type="ECO:0000313" key="6">
    <source>
        <dbReference type="EMBL" id="MFC3204938.1"/>
    </source>
</evidence>
<dbReference type="PRINTS" id="PR00039">
    <property type="entry name" value="HTHLYSR"/>
</dbReference>
<evidence type="ECO:0000256" key="1">
    <source>
        <dbReference type="ARBA" id="ARBA00009437"/>
    </source>
</evidence>
<name>A0ABV7K997_9HYPH</name>
<keyword evidence="4" id="KW-0804">Transcription</keyword>
<dbReference type="InterPro" id="IPR036390">
    <property type="entry name" value="WH_DNA-bd_sf"/>
</dbReference>
<dbReference type="EMBL" id="JBHRTK010000001">
    <property type="protein sequence ID" value="MFC3204938.1"/>
    <property type="molecule type" value="Genomic_DNA"/>
</dbReference>
<feature type="domain" description="HTH lysR-type" evidence="5">
    <location>
        <begin position="4"/>
        <end position="61"/>
    </location>
</feature>
<evidence type="ECO:0000256" key="3">
    <source>
        <dbReference type="ARBA" id="ARBA00023125"/>
    </source>
</evidence>
<dbReference type="PROSITE" id="PS50931">
    <property type="entry name" value="HTH_LYSR"/>
    <property type="match status" value="1"/>
</dbReference>
<organism evidence="6 7">
    <name type="scientific">Aquamicrobium soli</name>
    <dbReference type="NCBI Taxonomy" id="1811518"/>
    <lineage>
        <taxon>Bacteria</taxon>
        <taxon>Pseudomonadati</taxon>
        <taxon>Pseudomonadota</taxon>
        <taxon>Alphaproteobacteria</taxon>
        <taxon>Hyphomicrobiales</taxon>
        <taxon>Phyllobacteriaceae</taxon>
        <taxon>Aquamicrobium</taxon>
    </lineage>
</organism>
<dbReference type="Gene3D" id="1.10.10.10">
    <property type="entry name" value="Winged helix-like DNA-binding domain superfamily/Winged helix DNA-binding domain"/>
    <property type="match status" value="1"/>
</dbReference>
<dbReference type="Pfam" id="PF00126">
    <property type="entry name" value="HTH_1"/>
    <property type="match status" value="1"/>
</dbReference>
<evidence type="ECO:0000259" key="5">
    <source>
        <dbReference type="PROSITE" id="PS50931"/>
    </source>
</evidence>
<keyword evidence="2" id="KW-0805">Transcription regulation</keyword>
<evidence type="ECO:0000256" key="2">
    <source>
        <dbReference type="ARBA" id="ARBA00023015"/>
    </source>
</evidence>
<dbReference type="PANTHER" id="PTHR30126:SF98">
    <property type="entry name" value="HTH-TYPE TRANSCRIPTIONAL ACTIVATOR BAUR"/>
    <property type="match status" value="1"/>
</dbReference>
<accession>A0ABV7K997</accession>
<gene>
    <name evidence="6" type="ORF">ACFOHJ_01825</name>
</gene>
<comment type="similarity">
    <text evidence="1">Belongs to the LysR transcriptional regulatory family.</text>
</comment>
<dbReference type="InterPro" id="IPR005119">
    <property type="entry name" value="LysR_subst-bd"/>
</dbReference>
<evidence type="ECO:0000313" key="7">
    <source>
        <dbReference type="Proteomes" id="UP001595583"/>
    </source>
</evidence>
<dbReference type="SUPFAM" id="SSF53850">
    <property type="entry name" value="Periplasmic binding protein-like II"/>
    <property type="match status" value="1"/>
</dbReference>